<organism evidence="10 11">
    <name type="scientific">Actinomadura rubteroloni</name>
    <dbReference type="NCBI Taxonomy" id="1926885"/>
    <lineage>
        <taxon>Bacteria</taxon>
        <taxon>Bacillati</taxon>
        <taxon>Actinomycetota</taxon>
        <taxon>Actinomycetes</taxon>
        <taxon>Streptosporangiales</taxon>
        <taxon>Thermomonosporaceae</taxon>
        <taxon>Actinomadura</taxon>
    </lineage>
</organism>
<dbReference type="EC" id="2.7.11.1" evidence="1"/>
<dbReference type="PANTHER" id="PTHR43289:SF6">
    <property type="entry name" value="SERINE_THREONINE-PROTEIN KINASE NEKL-3"/>
    <property type="match status" value="1"/>
</dbReference>
<dbReference type="SUPFAM" id="SSF158791">
    <property type="entry name" value="MgtE N-terminal domain-like"/>
    <property type="match status" value="2"/>
</dbReference>
<feature type="compositionally biased region" description="Basic and acidic residues" evidence="8">
    <location>
        <begin position="280"/>
        <end position="290"/>
    </location>
</feature>
<dbReference type="GO" id="GO:0005524">
    <property type="term" value="F:ATP binding"/>
    <property type="evidence" value="ECO:0007669"/>
    <property type="project" value="UniProtKB-UniRule"/>
</dbReference>
<evidence type="ECO:0000313" key="11">
    <source>
        <dbReference type="Proteomes" id="UP000242367"/>
    </source>
</evidence>
<dbReference type="SUPFAM" id="SSF56112">
    <property type="entry name" value="Protein kinase-like (PK-like)"/>
    <property type="match status" value="1"/>
</dbReference>
<sequence length="649" mass="68729">MAERERVLGGRYRLLRPLGTGGMGSVWSAEDLVLGRTVALKELAHHLNGGRDLEARRARALREARALAQAVDPAIVQIYDVLVERGDPWLVMQYIPGPSLADLVASGPPDERTVARIGLRVLRALRAAHAANVLHRDVKPANILLDDTGRAYLVDFGIARITGATALTADNTVLGTLEFMAPERIRGDAIGPPSDLWSLGVTLYFALEGRSPFRASNDTAAATIWAIMNSPAPRPATPGPLAEAVTRLLEKDPTHRMRAEHLERALRETLTPHRPPTPNRADEPRADDHAAPAPPETPRPKARRDRGPALDPRAEPRADDRATPDSFKAGRPEQRGDRRPAPRERGERRDRDAGDPDGAGRPGLRDVRRPAPGGESRADDFTAPDPYAGERSEGRGERGRSRGEARGDGRGASGPFADGRSERRGAGRRGRSGGRGGGPSGRVPSGEARGGEPVPAARVAPGLARQVRELSAERAAELLAGYAPADVRDVLAELGRAAGPILLVMPREAAAQVVASARARSAAAFLDVMAVAPHRAAPVVQILSTTMAARAFGYMSTPGAIALIAALPARDAARVLAATDLRAAAGVLAALPPETAAPLVDALPVRRACDVLGYVPPATVAALLRAASHPDLLLSELSGPVRTQVLRHL</sequence>
<dbReference type="PROSITE" id="PS00107">
    <property type="entry name" value="PROTEIN_KINASE_ATP"/>
    <property type="match status" value="1"/>
</dbReference>
<dbReference type="PROSITE" id="PS50011">
    <property type="entry name" value="PROTEIN_KINASE_DOM"/>
    <property type="match status" value="1"/>
</dbReference>
<keyword evidence="3 10" id="KW-0808">Transferase</keyword>
<dbReference type="RefSeq" id="WP_103562031.1">
    <property type="nucleotide sequence ID" value="NZ_MTBP01000001.1"/>
</dbReference>
<proteinExistence type="predicted"/>
<evidence type="ECO:0000256" key="6">
    <source>
        <dbReference type="ARBA" id="ARBA00022840"/>
    </source>
</evidence>
<keyword evidence="2" id="KW-0723">Serine/threonine-protein kinase</keyword>
<feature type="compositionally biased region" description="Basic and acidic residues" evidence="8">
    <location>
        <begin position="305"/>
        <end position="354"/>
    </location>
</feature>
<evidence type="ECO:0000256" key="2">
    <source>
        <dbReference type="ARBA" id="ARBA00022527"/>
    </source>
</evidence>
<accession>A0A2P4UQ50</accession>
<evidence type="ECO:0000256" key="1">
    <source>
        <dbReference type="ARBA" id="ARBA00012513"/>
    </source>
</evidence>
<dbReference type="InterPro" id="IPR017441">
    <property type="entry name" value="Protein_kinase_ATP_BS"/>
</dbReference>
<evidence type="ECO:0000256" key="8">
    <source>
        <dbReference type="SAM" id="MobiDB-lite"/>
    </source>
</evidence>
<dbReference type="AlphaFoldDB" id="A0A2P4UQ50"/>
<dbReference type="InterPro" id="IPR000719">
    <property type="entry name" value="Prot_kinase_dom"/>
</dbReference>
<dbReference type="Pfam" id="PF03448">
    <property type="entry name" value="MgtE_N"/>
    <property type="match status" value="1"/>
</dbReference>
<dbReference type="GO" id="GO:0004674">
    <property type="term" value="F:protein serine/threonine kinase activity"/>
    <property type="evidence" value="ECO:0007669"/>
    <property type="project" value="UniProtKB-KW"/>
</dbReference>
<feature type="region of interest" description="Disordered" evidence="8">
    <location>
        <begin position="265"/>
        <end position="460"/>
    </location>
</feature>
<keyword evidence="4 7" id="KW-0547">Nucleotide-binding</keyword>
<comment type="caution">
    <text evidence="10">The sequence shown here is derived from an EMBL/GenBank/DDBJ whole genome shotgun (WGS) entry which is preliminary data.</text>
</comment>
<evidence type="ECO:0000259" key="9">
    <source>
        <dbReference type="PROSITE" id="PS50011"/>
    </source>
</evidence>
<keyword evidence="11" id="KW-1185">Reference proteome</keyword>
<dbReference type="PROSITE" id="PS00108">
    <property type="entry name" value="PROTEIN_KINASE_ST"/>
    <property type="match status" value="1"/>
</dbReference>
<dbReference type="Proteomes" id="UP000242367">
    <property type="component" value="Unassembled WGS sequence"/>
</dbReference>
<feature type="binding site" evidence="7">
    <location>
        <position position="41"/>
    </location>
    <ligand>
        <name>ATP</name>
        <dbReference type="ChEBI" id="CHEBI:30616"/>
    </ligand>
</feature>
<feature type="compositionally biased region" description="Basic and acidic residues" evidence="8">
    <location>
        <begin position="388"/>
        <end position="409"/>
    </location>
</feature>
<gene>
    <name evidence="10" type="primary">prkC_3</name>
    <name evidence="10" type="ORF">BTM25_15880</name>
</gene>
<dbReference type="CDD" id="cd14014">
    <property type="entry name" value="STKc_PknB_like"/>
    <property type="match status" value="1"/>
</dbReference>
<dbReference type="Gene3D" id="1.10.510.10">
    <property type="entry name" value="Transferase(Phosphotransferase) domain 1"/>
    <property type="match status" value="1"/>
</dbReference>
<keyword evidence="6 7" id="KW-0067">ATP-binding</keyword>
<dbReference type="InterPro" id="IPR011009">
    <property type="entry name" value="Kinase-like_dom_sf"/>
</dbReference>
<dbReference type="InterPro" id="IPR008271">
    <property type="entry name" value="Ser/Thr_kinase_AS"/>
</dbReference>
<protein>
    <recommendedName>
        <fullName evidence="1">non-specific serine/threonine protein kinase</fullName>
        <ecNumber evidence="1">2.7.11.1</ecNumber>
    </recommendedName>
</protein>
<dbReference type="EMBL" id="MTBP01000001">
    <property type="protein sequence ID" value="POM27177.1"/>
    <property type="molecule type" value="Genomic_DNA"/>
</dbReference>
<dbReference type="InterPro" id="IPR006668">
    <property type="entry name" value="Mg_transptr_MgtE_intracell_dom"/>
</dbReference>
<evidence type="ECO:0000256" key="3">
    <source>
        <dbReference type="ARBA" id="ARBA00022679"/>
    </source>
</evidence>
<reference evidence="10 11" key="1">
    <citation type="journal article" date="2017" name="Chemistry">
        <title>Isolation, Biosynthesis and Chemical Modifications of Rubterolones A-F: Rare Tropolone Alkaloids from Actinomadura sp. 5-2.</title>
        <authorList>
            <person name="Guo H."/>
            <person name="Benndorf R."/>
            <person name="Leichnitz D."/>
            <person name="Klassen J.L."/>
            <person name="Vollmers J."/>
            <person name="Gorls H."/>
            <person name="Steinacker M."/>
            <person name="Weigel C."/>
            <person name="Dahse H.M."/>
            <person name="Kaster A.K."/>
            <person name="de Beer Z.W."/>
            <person name="Poulsen M."/>
            <person name="Beemelmanns C."/>
        </authorList>
    </citation>
    <scope>NUCLEOTIDE SEQUENCE [LARGE SCALE GENOMIC DNA]</scope>
    <source>
        <strain evidence="10 11">5-2</strain>
    </source>
</reference>
<dbReference type="Gene3D" id="3.30.200.20">
    <property type="entry name" value="Phosphorylase Kinase, domain 1"/>
    <property type="match status" value="1"/>
</dbReference>
<dbReference type="SMART" id="SM00220">
    <property type="entry name" value="S_TKc"/>
    <property type="match status" value="1"/>
</dbReference>
<evidence type="ECO:0000256" key="5">
    <source>
        <dbReference type="ARBA" id="ARBA00022777"/>
    </source>
</evidence>
<evidence type="ECO:0000256" key="4">
    <source>
        <dbReference type="ARBA" id="ARBA00022741"/>
    </source>
</evidence>
<feature type="domain" description="Protein kinase" evidence="9">
    <location>
        <begin position="12"/>
        <end position="270"/>
    </location>
</feature>
<evidence type="ECO:0000313" key="10">
    <source>
        <dbReference type="EMBL" id="POM27177.1"/>
    </source>
</evidence>
<dbReference type="PANTHER" id="PTHR43289">
    <property type="entry name" value="MITOGEN-ACTIVATED PROTEIN KINASE KINASE KINASE 20-RELATED"/>
    <property type="match status" value="1"/>
</dbReference>
<keyword evidence="5 10" id="KW-0418">Kinase</keyword>
<name>A0A2P4UQ50_9ACTN</name>
<evidence type="ECO:0000256" key="7">
    <source>
        <dbReference type="PROSITE-ProRule" id="PRU10141"/>
    </source>
</evidence>
<dbReference type="Pfam" id="PF00069">
    <property type="entry name" value="Pkinase"/>
    <property type="match status" value="1"/>
</dbReference>